<evidence type="ECO:0000313" key="2">
    <source>
        <dbReference type="EMBL" id="MBK1790542.1"/>
    </source>
</evidence>
<proteinExistence type="predicted"/>
<gene>
    <name evidence="2" type="ORF">JIN82_05150</name>
</gene>
<sequence length="247" mass="25821">MKSIPIITASIIVSLAESQATTLLIDNFSSNGDNPSAEVEISTPNGAKVISDSSMTNIGSTAIGDRSISISSDTSYTADDQASMSCNTASGGSLTQQTNDIAGIAPTFKTVWNVSDDDGDMLSNMGISQASDITFNLLLGSHTSTTGSLDMSFNIKDSAGNQAWFIGYIPDTSTNPSSSFQVFYINEHVGFDGNDVVEISMFSSVEGASNNTIEITQITAVPEPSSIALIALGSGMALIRRNKKSTQ</sequence>
<keyword evidence="3" id="KW-1185">Reference proteome</keyword>
<comment type="caution">
    <text evidence="2">The sequence shown here is derived from an EMBL/GenBank/DDBJ whole genome shotgun (WGS) entry which is preliminary data.</text>
</comment>
<dbReference type="RefSeq" id="WP_200310577.1">
    <property type="nucleotide sequence ID" value="NZ_JAENIM010000023.1"/>
</dbReference>
<dbReference type="AlphaFoldDB" id="A0A8J7MCC9"/>
<reference evidence="2" key="1">
    <citation type="submission" date="2021-01" db="EMBL/GenBank/DDBJ databases">
        <title>Modified the classification status of verrucomicrobia.</title>
        <authorList>
            <person name="Feng X."/>
        </authorList>
    </citation>
    <scope>NUCLEOTIDE SEQUENCE</scope>
    <source>
        <strain evidence="2">_KCTC 22039</strain>
    </source>
</reference>
<dbReference type="Proteomes" id="UP000624703">
    <property type="component" value="Unassembled WGS sequence"/>
</dbReference>
<dbReference type="Pfam" id="PF07589">
    <property type="entry name" value="PEP-CTERM"/>
    <property type="match status" value="1"/>
</dbReference>
<accession>A0A8J7MCC9</accession>
<dbReference type="SUPFAM" id="SSF88633">
    <property type="entry name" value="Positive stranded ssRNA viruses"/>
    <property type="match status" value="1"/>
</dbReference>
<dbReference type="EMBL" id="JAENIM010000023">
    <property type="protein sequence ID" value="MBK1790542.1"/>
    <property type="molecule type" value="Genomic_DNA"/>
</dbReference>
<name>A0A8J7MCC9_9BACT</name>
<evidence type="ECO:0000313" key="3">
    <source>
        <dbReference type="Proteomes" id="UP000624703"/>
    </source>
</evidence>
<feature type="domain" description="Ice-binding protein C-terminal" evidence="1">
    <location>
        <begin position="220"/>
        <end position="241"/>
    </location>
</feature>
<dbReference type="NCBIfam" id="TIGR02595">
    <property type="entry name" value="PEP_CTERM"/>
    <property type="match status" value="1"/>
</dbReference>
<organism evidence="2 3">
    <name type="scientific">Persicirhabdus sediminis</name>
    <dbReference type="NCBI Taxonomy" id="454144"/>
    <lineage>
        <taxon>Bacteria</taxon>
        <taxon>Pseudomonadati</taxon>
        <taxon>Verrucomicrobiota</taxon>
        <taxon>Verrucomicrobiia</taxon>
        <taxon>Verrucomicrobiales</taxon>
        <taxon>Verrucomicrobiaceae</taxon>
        <taxon>Persicirhabdus</taxon>
    </lineage>
</organism>
<dbReference type="InterPro" id="IPR013424">
    <property type="entry name" value="Ice-binding_C"/>
</dbReference>
<evidence type="ECO:0000259" key="1">
    <source>
        <dbReference type="Pfam" id="PF07589"/>
    </source>
</evidence>
<protein>
    <submittedName>
        <fullName evidence="2">PEP-CTERM sorting domain-containing protein</fullName>
    </submittedName>
</protein>